<gene>
    <name evidence="2" type="ORF">HYN51_01680</name>
</gene>
<feature type="domain" description="YgjP-like metallopeptidase" evidence="1">
    <location>
        <begin position="92"/>
        <end position="149"/>
    </location>
</feature>
<protein>
    <submittedName>
        <fullName evidence="2">M48 family peptidase</fullName>
    </submittedName>
</protein>
<evidence type="ECO:0000313" key="3">
    <source>
        <dbReference type="Proteomes" id="UP000244908"/>
    </source>
</evidence>
<dbReference type="Proteomes" id="UP000244908">
    <property type="component" value="Chromosome"/>
</dbReference>
<organism evidence="2 3">
    <name type="scientific">Limnobaculum parvum</name>
    <dbReference type="NCBI Taxonomy" id="2172103"/>
    <lineage>
        <taxon>Bacteria</taxon>
        <taxon>Pseudomonadati</taxon>
        <taxon>Pseudomonadota</taxon>
        <taxon>Gammaproteobacteria</taxon>
        <taxon>Enterobacterales</taxon>
        <taxon>Budviciaceae</taxon>
        <taxon>Limnobaculum</taxon>
    </lineage>
</organism>
<dbReference type="InterPro" id="IPR002725">
    <property type="entry name" value="YgjP-like_metallopeptidase"/>
</dbReference>
<dbReference type="CDD" id="cd07344">
    <property type="entry name" value="M48_yhfN_like"/>
    <property type="match status" value="1"/>
</dbReference>
<dbReference type="PANTHER" id="PTHR30399">
    <property type="entry name" value="UNCHARACTERIZED PROTEIN YGJP"/>
    <property type="match status" value="1"/>
</dbReference>
<dbReference type="AlphaFoldDB" id="A0A2Y9TV12"/>
<evidence type="ECO:0000259" key="1">
    <source>
        <dbReference type="Pfam" id="PF01863"/>
    </source>
</evidence>
<reference evidence="2 3" key="1">
    <citation type="journal article" date="2019" name="Int. J. Syst. Evol. Microbiol.">
        <title>Limnobaculum parvum gen. nov., sp. nov., isolated from a freshwater lake.</title>
        <authorList>
            <person name="Baek C."/>
            <person name="Shin S.K."/>
            <person name="Yi H."/>
        </authorList>
    </citation>
    <scope>NUCLEOTIDE SEQUENCE [LARGE SCALE GENOMIC DNA]</scope>
    <source>
        <strain evidence="2 3">HYN0051</strain>
    </source>
</reference>
<accession>A0A2Y9TV12</accession>
<name>A0A2Y9TV12_9GAMM</name>
<dbReference type="OrthoDB" id="9000630at2"/>
<dbReference type="KEGG" id="lpv:HYN51_01680"/>
<sequence length="172" mass="20008">MNSLPYLVGYPEHIQLQVAQLVKQEKLGALLLSRYPIAHIHVTDKMLYQYVMEIKNQYMKNAQLVSKVCYDNKIHIIKHALGLHTSISRIQGSKLKSKAEIRISSLFKSAPEALLRMIVVHELAHLKEKQHNKDFYNLCCYMEPDYHQLELDTRLYLTYQDKCGALYSDVNS</sequence>
<dbReference type="RefSeq" id="WP_108899469.1">
    <property type="nucleotide sequence ID" value="NZ_CP029185.2"/>
</dbReference>
<dbReference type="InterPro" id="IPR053136">
    <property type="entry name" value="UTP_pyrophosphatase-like"/>
</dbReference>
<dbReference type="PANTHER" id="PTHR30399:SF1">
    <property type="entry name" value="UTP PYROPHOSPHATASE"/>
    <property type="match status" value="1"/>
</dbReference>
<keyword evidence="3" id="KW-1185">Reference proteome</keyword>
<evidence type="ECO:0000313" key="2">
    <source>
        <dbReference type="EMBL" id="AWH87380.1"/>
    </source>
</evidence>
<dbReference type="EMBL" id="CP029185">
    <property type="protein sequence ID" value="AWH87380.1"/>
    <property type="molecule type" value="Genomic_DNA"/>
</dbReference>
<proteinExistence type="predicted"/>
<dbReference type="Gene3D" id="3.30.2010.10">
    <property type="entry name" value="Metalloproteases ('zincins'), catalytic domain"/>
    <property type="match status" value="1"/>
</dbReference>
<dbReference type="Pfam" id="PF01863">
    <property type="entry name" value="YgjP-like"/>
    <property type="match status" value="1"/>
</dbReference>